<gene>
    <name evidence="2" type="ORF">ALEPTO_LOCUS10504</name>
</gene>
<dbReference type="OrthoDB" id="10472830at2759"/>
<sequence length="166" mass="19157">MNLTSFTLVITLIFCLYTREINAIPAYALTNENLNKNYLQSTLLTHNPNKPATILTEAALYDPVEFDLQEDEPTEEPEIPDEERQNRFIPIHEIRHREIYHERPRPRLGIDVLRIYLDVLADLLERLYAIDERIPLDRLSELVGRKPGATPNIGLLGGILGRSRED</sequence>
<dbReference type="EMBL" id="CAJVPS010011870">
    <property type="protein sequence ID" value="CAG8667636.1"/>
    <property type="molecule type" value="Genomic_DNA"/>
</dbReference>
<evidence type="ECO:0000256" key="1">
    <source>
        <dbReference type="SAM" id="SignalP"/>
    </source>
</evidence>
<feature type="chain" id="PRO_5040189181" evidence="1">
    <location>
        <begin position="24"/>
        <end position="166"/>
    </location>
</feature>
<accession>A0A9N9EB81</accession>
<name>A0A9N9EB81_9GLOM</name>
<proteinExistence type="predicted"/>
<reference evidence="2" key="1">
    <citation type="submission" date="2021-06" db="EMBL/GenBank/DDBJ databases">
        <authorList>
            <person name="Kallberg Y."/>
            <person name="Tangrot J."/>
            <person name="Rosling A."/>
        </authorList>
    </citation>
    <scope>NUCLEOTIDE SEQUENCE</scope>
    <source>
        <strain evidence="2">FL130A</strain>
    </source>
</reference>
<feature type="signal peptide" evidence="1">
    <location>
        <begin position="1"/>
        <end position="23"/>
    </location>
</feature>
<evidence type="ECO:0000313" key="3">
    <source>
        <dbReference type="Proteomes" id="UP000789508"/>
    </source>
</evidence>
<comment type="caution">
    <text evidence="2">The sequence shown here is derived from an EMBL/GenBank/DDBJ whole genome shotgun (WGS) entry which is preliminary data.</text>
</comment>
<dbReference type="AlphaFoldDB" id="A0A9N9EB81"/>
<protein>
    <submittedName>
        <fullName evidence="2">8484_t:CDS:1</fullName>
    </submittedName>
</protein>
<organism evidence="2 3">
    <name type="scientific">Ambispora leptoticha</name>
    <dbReference type="NCBI Taxonomy" id="144679"/>
    <lineage>
        <taxon>Eukaryota</taxon>
        <taxon>Fungi</taxon>
        <taxon>Fungi incertae sedis</taxon>
        <taxon>Mucoromycota</taxon>
        <taxon>Glomeromycotina</taxon>
        <taxon>Glomeromycetes</taxon>
        <taxon>Archaeosporales</taxon>
        <taxon>Ambisporaceae</taxon>
        <taxon>Ambispora</taxon>
    </lineage>
</organism>
<evidence type="ECO:0000313" key="2">
    <source>
        <dbReference type="EMBL" id="CAG8667636.1"/>
    </source>
</evidence>
<keyword evidence="3" id="KW-1185">Reference proteome</keyword>
<dbReference type="Proteomes" id="UP000789508">
    <property type="component" value="Unassembled WGS sequence"/>
</dbReference>
<keyword evidence="1" id="KW-0732">Signal</keyword>